<name>X1M2V5_9ZZZZ</name>
<feature type="transmembrane region" description="Helical" evidence="1">
    <location>
        <begin position="60"/>
        <end position="79"/>
    </location>
</feature>
<comment type="caution">
    <text evidence="2">The sequence shown here is derived from an EMBL/GenBank/DDBJ whole genome shotgun (WGS) entry which is preliminary data.</text>
</comment>
<protein>
    <recommendedName>
        <fullName evidence="3">DUF998 domain-containing protein</fullName>
    </recommendedName>
</protein>
<feature type="transmembrane region" description="Helical" evidence="1">
    <location>
        <begin position="125"/>
        <end position="146"/>
    </location>
</feature>
<evidence type="ECO:0000313" key="2">
    <source>
        <dbReference type="EMBL" id="GAI12406.1"/>
    </source>
</evidence>
<dbReference type="EMBL" id="BARV01006402">
    <property type="protein sequence ID" value="GAI12406.1"/>
    <property type="molecule type" value="Genomic_DNA"/>
</dbReference>
<gene>
    <name evidence="2" type="ORF">S06H3_13122</name>
</gene>
<keyword evidence="1" id="KW-0812">Transmembrane</keyword>
<evidence type="ECO:0000256" key="1">
    <source>
        <dbReference type="SAM" id="Phobius"/>
    </source>
</evidence>
<accession>X1M2V5</accession>
<proteinExistence type="predicted"/>
<evidence type="ECO:0008006" key="3">
    <source>
        <dbReference type="Google" id="ProtNLM"/>
    </source>
</evidence>
<organism evidence="2">
    <name type="scientific">marine sediment metagenome</name>
    <dbReference type="NCBI Taxonomy" id="412755"/>
    <lineage>
        <taxon>unclassified sequences</taxon>
        <taxon>metagenomes</taxon>
        <taxon>ecological metagenomes</taxon>
    </lineage>
</organism>
<feature type="transmembrane region" description="Helical" evidence="1">
    <location>
        <begin position="21"/>
        <end position="40"/>
    </location>
</feature>
<feature type="transmembrane region" description="Helical" evidence="1">
    <location>
        <begin position="198"/>
        <end position="216"/>
    </location>
</feature>
<feature type="transmembrane region" description="Helical" evidence="1">
    <location>
        <begin position="86"/>
        <end position="105"/>
    </location>
</feature>
<keyword evidence="1" id="KW-0472">Membrane</keyword>
<reference evidence="2" key="1">
    <citation type="journal article" date="2014" name="Front. Microbiol.">
        <title>High frequency of phylogenetically diverse reductive dehalogenase-homologous genes in deep subseafloor sedimentary metagenomes.</title>
        <authorList>
            <person name="Kawai M."/>
            <person name="Futagami T."/>
            <person name="Toyoda A."/>
            <person name="Takaki Y."/>
            <person name="Nishi S."/>
            <person name="Hori S."/>
            <person name="Arai W."/>
            <person name="Tsubouchi T."/>
            <person name="Morono Y."/>
            <person name="Uchiyama I."/>
            <person name="Ito T."/>
            <person name="Fujiyama A."/>
            <person name="Inagaki F."/>
            <person name="Takami H."/>
        </authorList>
    </citation>
    <scope>NUCLEOTIDE SEQUENCE</scope>
    <source>
        <strain evidence="2">Expedition CK06-06</strain>
    </source>
</reference>
<sequence length="227" mass="25333">MSTATNPNDRYLISFLTLRKAVGIMGMALPFVLMLGFFALENNCKFPPSISHFFYTKMGNVFVGVLCAVALFLFAYNGYDNKDKRAAKLAGLFAVCVAMFPTDYNNFASIDCSRMAKVEHAFANAMHYGASVLLFLTFAYFCFFLFTKTSQPGEVKGNKLIRNRIYITCGIIILVSIAGIAIIGVVKPWYTALKHLKPIYSLETVALLAFGYSWLIKGETFFKDEAE</sequence>
<keyword evidence="1" id="KW-1133">Transmembrane helix</keyword>
<dbReference type="AlphaFoldDB" id="X1M2V5"/>
<feature type="transmembrane region" description="Helical" evidence="1">
    <location>
        <begin position="166"/>
        <end position="186"/>
    </location>
</feature>